<comment type="caution">
    <text evidence="2">The sequence shown here is derived from an EMBL/GenBank/DDBJ whole genome shotgun (WGS) entry which is preliminary data.</text>
</comment>
<feature type="signal peptide" evidence="1">
    <location>
        <begin position="1"/>
        <end position="29"/>
    </location>
</feature>
<accession>A0A939TBQ0</accession>
<gene>
    <name evidence="2" type="ORF">J4573_25155</name>
</gene>
<evidence type="ECO:0008006" key="4">
    <source>
        <dbReference type="Google" id="ProtNLM"/>
    </source>
</evidence>
<evidence type="ECO:0000256" key="1">
    <source>
        <dbReference type="SAM" id="SignalP"/>
    </source>
</evidence>
<sequence length="129" mass="13953">MKIRSLAATAAGAALAAGTLVAAAPAASAATLHCPSGAACGYHRGHTNPDWRTWVSSTKHHSANKMKNNGYKAYLDAVYVKYKYIHYGGGSAPDWKYKHTCIKRGKSKYLKHESPSDAVVYSVKWVHSC</sequence>
<reference evidence="2" key="1">
    <citation type="submission" date="2021-03" db="EMBL/GenBank/DDBJ databases">
        <authorList>
            <person name="Kanchanasin P."/>
            <person name="Saeng-In P."/>
            <person name="Phongsopitanun W."/>
            <person name="Yuki M."/>
            <person name="Kudo T."/>
            <person name="Ohkuma M."/>
            <person name="Tanasupawat S."/>
        </authorList>
    </citation>
    <scope>NUCLEOTIDE SEQUENCE</scope>
    <source>
        <strain evidence="2">GKU 128</strain>
    </source>
</reference>
<keyword evidence="1" id="KW-0732">Signal</keyword>
<dbReference type="AlphaFoldDB" id="A0A939TBQ0"/>
<evidence type="ECO:0000313" key="2">
    <source>
        <dbReference type="EMBL" id="MBO2450415.1"/>
    </source>
</evidence>
<organism evidence="2 3">
    <name type="scientific">Actinomadura barringtoniae</name>
    <dbReference type="NCBI Taxonomy" id="1427535"/>
    <lineage>
        <taxon>Bacteria</taxon>
        <taxon>Bacillati</taxon>
        <taxon>Actinomycetota</taxon>
        <taxon>Actinomycetes</taxon>
        <taxon>Streptosporangiales</taxon>
        <taxon>Thermomonosporaceae</taxon>
        <taxon>Actinomadura</taxon>
    </lineage>
</organism>
<name>A0A939TBQ0_9ACTN</name>
<proteinExistence type="predicted"/>
<protein>
    <recommendedName>
        <fullName evidence="4">Peptidase inhibitor family I36 protein</fullName>
    </recommendedName>
</protein>
<keyword evidence="3" id="KW-1185">Reference proteome</keyword>
<feature type="chain" id="PRO_5036907171" description="Peptidase inhibitor family I36 protein" evidence="1">
    <location>
        <begin position="30"/>
        <end position="129"/>
    </location>
</feature>
<dbReference type="RefSeq" id="WP_208258288.1">
    <property type="nucleotide sequence ID" value="NZ_JAGEOJ010000010.1"/>
</dbReference>
<dbReference type="EMBL" id="JAGEOJ010000010">
    <property type="protein sequence ID" value="MBO2450415.1"/>
    <property type="molecule type" value="Genomic_DNA"/>
</dbReference>
<evidence type="ECO:0000313" key="3">
    <source>
        <dbReference type="Proteomes" id="UP000669179"/>
    </source>
</evidence>
<dbReference type="Proteomes" id="UP000669179">
    <property type="component" value="Unassembled WGS sequence"/>
</dbReference>